<evidence type="ECO:0008006" key="25">
    <source>
        <dbReference type="Google" id="ProtNLM"/>
    </source>
</evidence>
<evidence type="ECO:0000256" key="10">
    <source>
        <dbReference type="ARBA" id="ARBA00022741"/>
    </source>
</evidence>
<keyword evidence="24" id="KW-1185">Reference proteome</keyword>
<evidence type="ECO:0000256" key="20">
    <source>
        <dbReference type="SAM" id="Phobius"/>
    </source>
</evidence>
<keyword evidence="5" id="KW-0433">Leucine-rich repeat</keyword>
<dbReference type="InterPro" id="IPR013210">
    <property type="entry name" value="LRR_N_plant-typ"/>
</dbReference>
<evidence type="ECO:0000313" key="24">
    <source>
        <dbReference type="Proteomes" id="UP000325577"/>
    </source>
</evidence>
<dbReference type="Gene3D" id="1.10.510.10">
    <property type="entry name" value="Transferase(Phosphotransferase) domain 1"/>
    <property type="match status" value="1"/>
</dbReference>
<dbReference type="InterPro" id="IPR021881">
    <property type="entry name" value="NACK_C"/>
</dbReference>
<dbReference type="InterPro" id="IPR036961">
    <property type="entry name" value="Kinesin_motor_dom_sf"/>
</dbReference>
<evidence type="ECO:0000256" key="12">
    <source>
        <dbReference type="ARBA" id="ARBA00022989"/>
    </source>
</evidence>
<evidence type="ECO:0000256" key="8">
    <source>
        <dbReference type="ARBA" id="ARBA00022729"/>
    </source>
</evidence>
<sequence>MSSAGMRPLWYVRQNSEYYVDEFALTHHLFVLADDDWRLQGSGGHLCYYTSGTTIVKKRLWGFRLRPLNEKELARNDVSDWECINDNTILFRNGNLPVPDRSMYPTAYAFDRVFRSESSTKQVYEEGAKEVALSVISGINSSIFAYGQTSSGKTYTMTGITEYTITDIYGYIQKHAEREFILKFSAMEIYNESVRDLLVADSIALRLLDDPERGTVVEKLTEETVRDWDHAMELLSICEAQRQIGETSLNETSSRSHQIIRLTIESSACEFLGKDNSKHPCSICEFCCHINRSLLTLGTVIRKLSKGRNGHVPFRDSKLTRILQSSLGGNGRTAIICTLSPARSHVEQSRNTLLFASCAKEVTTNAQVNVVMSDKALVKHLQRELARLESELRSPEPTFAASDSAALLRERDLKIEKLEKEIIDLTLQRDTAQSQVRDLLRLIGDDGDSMIWVGLNQYPHLQVRKSPESENTIPERSTLADPHSLDAHIRTYDTSQYSHGHSGSSSDDHYIRLPEFEENFLHNDTSPQLSVSTNFVRSDSGQGWEEIEEQTNRTSEDLCKEVRCIETEDSNTNRLLESNPLTFKEEVGISALRVIGGDRMDQELMPHPSKEDRELNCTHPPFVVLSPEKPSPWLLAEDMLSSGGLKLTKSRSCKASLMISLSSPRFDMVEKKENTPANEFEKDFIGRPEGFPRKLSALNYGADVERLSRKASQSSIGSAAVDKLEAQNEKTSSTDENCTSISMSVAVLEEKAEHQHEKQVADSPVHETELKDNIASKNVKDVGLDPIEDDSKILSDWPSEFKRLQREIIELWHACNVSLVHRTYFFVLFKGDPTDSIYMQVELRRLSFLKDTFCRGNQMVEDLWTLTPASSMKDLRREREMLSKEMRKRLSEHDRESLYLKWGIGLNSKNRRLQLTNRLWTSTEDMDHIEDSAFVVANLVGFMEPGKAPKEMFGLNFSPRTPRRRSYSLKRSVISLFAETLAEIEALTSFKVNLHDPLGVLNGWDSSSPSAPCDWRGVACYNGRVSELRLPRLQLAGPLTEQIANLRMLRKLSLRSNLFNGTIPRSLSKCTLLHSVFLQYNSFSGDLPPEIANLTNLQILNLAQNQLSGEVTGDLPRSLRYIDLSSNAFAGDIPKNFSYLSQLQLINLSYNQFSGEIPASFGELQQLQYLWLDYNLLEGTLPSAIANCSSLVHLSVEGNTIGGVIPSAIGALPKLQVISLSHNNLSGSVPSSMFCNVSVYPPSIRIVQLGFNEFTDIVAPETVTCFSILQVLDLQQSHIHGVFPSWLTNISTLTMLDVSGNSFSGAIPIGIGNLWRLEELKMANNSMNGIIPAEIKTCNSIRVLDLEGNHFAGEIPAFLSQLKGLKMLSLGGNQLSGSIPSSFGNLTELETLNLRGNSLTGPLPEELMGLSNLTTLNLSGNKFSGGVLKNVGNLRQLSVLNMSGNSLSGTIPASVGTLYKLTTLDLSKQNLSGELPFDLPGLPNLQVIALQENKFSGDVPEGFSSLLSLRYLNLSSNSFSGHIPSTFGFLRSLLVLSLSNNHISGSIPPELGNCSDLQILSLHSNSLNGEIPIDVSRLSHLNELDLGRNNLTGEIPESLSNLSNLTTLDLSANNLSGVIPANLTLISSLVNFNVSQNNLEGEIPVVLGSRFNNPLDFAGNPNLCGKPLDRKCKEISSGSRRKRLVLLIVVAAIGACLLPLCCCFYIFSLLKWRKRLKEAAAGEKKRSPARASTAASGGRGSGDNGPPKLVMFNDKITLAETIEATRQFDEENVLSRTRYGLVFKACYNDGMVLSIRRLPDGSLDENMFRKEAESLGKVKHRNLTVLRGYYAGAPDLRLLVYDYMPNGNLATLLQEAAHQDGHVLNWPMRHLIALGISRGLAFLHTASTVHGDIKPQNVLFDADFEAHLTDFGLERFTVATPTEPSTSTSVGTLGYISPEAAMTGEATKESDVYSFGIVLLELLTGKRPVMFTQDEDIVKWVKRQLQKGQISELLDPGLLELDPESSEWEEFLLGVKVGLLCTAPDPLDRPTMADIVFMLEGCRVGPDIPSSADPTAQHSPA</sequence>
<evidence type="ECO:0000256" key="4">
    <source>
        <dbReference type="ARBA" id="ARBA00022475"/>
    </source>
</evidence>
<dbReference type="GO" id="GO:0008017">
    <property type="term" value="F:microtubule binding"/>
    <property type="evidence" value="ECO:0007669"/>
    <property type="project" value="InterPro"/>
</dbReference>
<keyword evidence="10 17" id="KW-0547">Nucleotide-binding</keyword>
<dbReference type="FunFam" id="3.80.10.10:FF:000101">
    <property type="entry name" value="LRR receptor-like serine/threonine-protein kinase ERECTA"/>
    <property type="match status" value="1"/>
</dbReference>
<comment type="subcellular location">
    <subcellularLocation>
        <location evidence="1">Cell membrane</location>
        <topology evidence="1">Single-pass type I membrane protein</topology>
    </subcellularLocation>
</comment>
<dbReference type="PANTHER" id="PTHR27000">
    <property type="entry name" value="LEUCINE-RICH REPEAT RECEPTOR-LIKE PROTEIN KINASE FAMILY PROTEIN-RELATED"/>
    <property type="match status" value="1"/>
</dbReference>
<dbReference type="GO" id="GO:0003777">
    <property type="term" value="F:microtubule motor activity"/>
    <property type="evidence" value="ECO:0007669"/>
    <property type="project" value="InterPro"/>
</dbReference>
<comment type="similarity">
    <text evidence="3">Belongs to the RLP family.</text>
</comment>
<evidence type="ECO:0000256" key="11">
    <source>
        <dbReference type="ARBA" id="ARBA00022840"/>
    </source>
</evidence>
<dbReference type="PROSITE" id="PS50067">
    <property type="entry name" value="KINESIN_MOTOR_2"/>
    <property type="match status" value="1"/>
</dbReference>
<dbReference type="GO" id="GO:0007018">
    <property type="term" value="P:microtubule-based movement"/>
    <property type="evidence" value="ECO:0007669"/>
    <property type="project" value="InterPro"/>
</dbReference>
<dbReference type="FunFam" id="3.80.10.10:FF:000111">
    <property type="entry name" value="LRR receptor-like serine/threonine-protein kinase ERECTA"/>
    <property type="match status" value="1"/>
</dbReference>
<gene>
    <name evidence="23" type="ORF">F0562_003675</name>
</gene>
<dbReference type="InterPro" id="IPR000719">
    <property type="entry name" value="Prot_kinase_dom"/>
</dbReference>
<dbReference type="GO" id="GO:0051606">
    <property type="term" value="P:detection of stimulus"/>
    <property type="evidence" value="ECO:0007669"/>
    <property type="project" value="UniProtKB-ARBA"/>
</dbReference>
<dbReference type="Gene3D" id="3.30.200.20">
    <property type="entry name" value="Phosphorylase Kinase, domain 1"/>
    <property type="match status" value="1"/>
</dbReference>
<dbReference type="SUPFAM" id="SSF56112">
    <property type="entry name" value="Protein kinase-like (PK-like)"/>
    <property type="match status" value="1"/>
</dbReference>
<dbReference type="OrthoDB" id="676979at2759"/>
<reference evidence="23 24" key="1">
    <citation type="submission" date="2019-09" db="EMBL/GenBank/DDBJ databases">
        <title>A chromosome-level genome assembly of the Chinese tupelo Nyssa sinensis.</title>
        <authorList>
            <person name="Yang X."/>
            <person name="Kang M."/>
            <person name="Yang Y."/>
            <person name="Xiong H."/>
            <person name="Wang M."/>
            <person name="Zhang Z."/>
            <person name="Wang Z."/>
            <person name="Wu H."/>
            <person name="Ma T."/>
            <person name="Liu J."/>
            <person name="Xi Z."/>
        </authorList>
    </citation>
    <scope>NUCLEOTIDE SEQUENCE [LARGE SCALE GENOMIC DNA]</scope>
    <source>
        <strain evidence="23">J267</strain>
        <tissue evidence="23">Leaf</tissue>
    </source>
</reference>
<evidence type="ECO:0000256" key="3">
    <source>
        <dbReference type="ARBA" id="ARBA00009592"/>
    </source>
</evidence>
<dbReference type="InterPro" id="IPR027417">
    <property type="entry name" value="P-loop_NTPase"/>
</dbReference>
<dbReference type="Pfam" id="PF08263">
    <property type="entry name" value="LRRNT_2"/>
    <property type="match status" value="1"/>
</dbReference>
<feature type="coiled-coil region" evidence="18">
    <location>
        <begin position="371"/>
        <end position="435"/>
    </location>
</feature>
<dbReference type="Pfam" id="PF00225">
    <property type="entry name" value="Kinesin"/>
    <property type="match status" value="1"/>
</dbReference>
<dbReference type="Pfam" id="PF13855">
    <property type="entry name" value="LRR_8"/>
    <property type="match status" value="3"/>
</dbReference>
<dbReference type="InterPro" id="IPR011009">
    <property type="entry name" value="Kinase-like_dom_sf"/>
</dbReference>
<dbReference type="PROSITE" id="PS50011">
    <property type="entry name" value="PROTEIN_KINASE_DOM"/>
    <property type="match status" value="1"/>
</dbReference>
<dbReference type="SUPFAM" id="SSF52058">
    <property type="entry name" value="L domain-like"/>
    <property type="match status" value="2"/>
</dbReference>
<dbReference type="GO" id="GO:0004672">
    <property type="term" value="F:protein kinase activity"/>
    <property type="evidence" value="ECO:0007669"/>
    <property type="project" value="InterPro"/>
</dbReference>
<feature type="region of interest" description="Disordered" evidence="19">
    <location>
        <begin position="1723"/>
        <end position="1746"/>
    </location>
</feature>
<keyword evidence="16" id="KW-0325">Glycoprotein</keyword>
<evidence type="ECO:0000259" key="22">
    <source>
        <dbReference type="PROSITE" id="PS50067"/>
    </source>
</evidence>
<protein>
    <recommendedName>
        <fullName evidence="25">Protein kinase domain-containing protein</fullName>
    </recommendedName>
</protein>
<dbReference type="FunFam" id="3.80.10.10:FF:000470">
    <property type="entry name" value="LRR receptor-like serine/threonine-protein kinase RPK2"/>
    <property type="match status" value="1"/>
</dbReference>
<name>A0A5J5C1V2_9ASTE</name>
<evidence type="ECO:0000256" key="18">
    <source>
        <dbReference type="SAM" id="Coils"/>
    </source>
</evidence>
<evidence type="ECO:0000256" key="7">
    <source>
        <dbReference type="ARBA" id="ARBA00022701"/>
    </source>
</evidence>
<dbReference type="Pfam" id="PF11995">
    <property type="entry name" value="DUF3490"/>
    <property type="match status" value="1"/>
</dbReference>
<evidence type="ECO:0000256" key="15">
    <source>
        <dbReference type="ARBA" id="ARBA00023175"/>
    </source>
</evidence>
<evidence type="ECO:0000256" key="6">
    <source>
        <dbReference type="ARBA" id="ARBA00022692"/>
    </source>
</evidence>
<dbReference type="SMART" id="SM00220">
    <property type="entry name" value="S_TKc"/>
    <property type="match status" value="1"/>
</dbReference>
<keyword evidence="7" id="KW-0493">Microtubule</keyword>
<proteinExistence type="inferred from homology"/>
<comment type="similarity">
    <text evidence="2">Belongs to the TRAFAC class myosin-kinesin ATPase superfamily. Kinesin family. KIN-7 subfamily.</text>
</comment>
<evidence type="ECO:0000259" key="21">
    <source>
        <dbReference type="PROSITE" id="PS50011"/>
    </source>
</evidence>
<dbReference type="InterPro" id="IPR001752">
    <property type="entry name" value="Kinesin_motor_dom"/>
</dbReference>
<feature type="domain" description="Protein kinase" evidence="21">
    <location>
        <begin position="1768"/>
        <end position="2048"/>
    </location>
</feature>
<keyword evidence="9" id="KW-0677">Repeat</keyword>
<keyword evidence="11 17" id="KW-0067">ATP-binding</keyword>
<evidence type="ECO:0000256" key="5">
    <source>
        <dbReference type="ARBA" id="ARBA00022614"/>
    </source>
</evidence>
<dbReference type="GO" id="GO:0005886">
    <property type="term" value="C:plasma membrane"/>
    <property type="evidence" value="ECO:0007669"/>
    <property type="project" value="UniProtKB-SubCell"/>
</dbReference>
<keyword evidence="15 17" id="KW-0505">Motor protein</keyword>
<keyword evidence="4" id="KW-1003">Cell membrane</keyword>
<feature type="binding site" evidence="17">
    <location>
        <begin position="147"/>
        <end position="154"/>
    </location>
    <ligand>
        <name>ATP</name>
        <dbReference type="ChEBI" id="CHEBI:30616"/>
    </ligand>
</feature>
<evidence type="ECO:0000256" key="1">
    <source>
        <dbReference type="ARBA" id="ARBA00004251"/>
    </source>
</evidence>
<keyword evidence="13 20" id="KW-0472">Membrane</keyword>
<dbReference type="PANTHER" id="PTHR27000:SF680">
    <property type="entry name" value="RECEPTOR-LIKE PROTEIN KINASE"/>
    <property type="match status" value="1"/>
</dbReference>
<dbReference type="SMART" id="SM00365">
    <property type="entry name" value="LRR_SD22"/>
    <property type="match status" value="7"/>
</dbReference>
<evidence type="ECO:0000256" key="14">
    <source>
        <dbReference type="ARBA" id="ARBA00023170"/>
    </source>
</evidence>
<dbReference type="Pfam" id="PF00069">
    <property type="entry name" value="Pkinase"/>
    <property type="match status" value="1"/>
</dbReference>
<evidence type="ECO:0000256" key="16">
    <source>
        <dbReference type="ARBA" id="ARBA00023180"/>
    </source>
</evidence>
<dbReference type="Gene3D" id="3.40.850.10">
    <property type="entry name" value="Kinesin motor domain"/>
    <property type="match status" value="1"/>
</dbReference>
<dbReference type="FunFam" id="3.80.10.10:FF:000095">
    <property type="entry name" value="LRR receptor-like serine/threonine-protein kinase GSO1"/>
    <property type="match status" value="1"/>
</dbReference>
<evidence type="ECO:0000256" key="13">
    <source>
        <dbReference type="ARBA" id="ARBA00023136"/>
    </source>
</evidence>
<dbReference type="InterPro" id="IPR003591">
    <property type="entry name" value="Leu-rich_rpt_typical-subtyp"/>
</dbReference>
<dbReference type="FunFam" id="3.30.200.20:FF:000404">
    <property type="entry name" value="Putative LRR receptor-like serine/threonine-protein kinase"/>
    <property type="match status" value="1"/>
</dbReference>
<keyword evidence="12 20" id="KW-1133">Transmembrane helix</keyword>
<accession>A0A5J5C1V2</accession>
<evidence type="ECO:0000256" key="2">
    <source>
        <dbReference type="ARBA" id="ARBA00007310"/>
    </source>
</evidence>
<dbReference type="InterPro" id="IPR032675">
    <property type="entry name" value="LRR_dom_sf"/>
</dbReference>
<dbReference type="Pfam" id="PF00560">
    <property type="entry name" value="LRR_1"/>
    <property type="match status" value="7"/>
</dbReference>
<dbReference type="InterPro" id="IPR001611">
    <property type="entry name" value="Leu-rich_rpt"/>
</dbReference>
<dbReference type="FunFam" id="1.10.510.10:FF:000192">
    <property type="entry name" value="LRR receptor-like serine/threonine-protein kinase RPK2"/>
    <property type="match status" value="1"/>
</dbReference>
<dbReference type="EMBL" id="CM018032">
    <property type="protein sequence ID" value="KAA8547461.1"/>
    <property type="molecule type" value="Genomic_DNA"/>
</dbReference>
<dbReference type="GO" id="GO:0006952">
    <property type="term" value="P:defense response"/>
    <property type="evidence" value="ECO:0007669"/>
    <property type="project" value="UniProtKB-ARBA"/>
</dbReference>
<keyword evidence="14" id="KW-0675">Receptor</keyword>
<evidence type="ECO:0000256" key="19">
    <source>
        <dbReference type="SAM" id="MobiDB-lite"/>
    </source>
</evidence>
<feature type="domain" description="Kinesin motor" evidence="22">
    <location>
        <begin position="58"/>
        <end position="362"/>
    </location>
</feature>
<keyword evidence="6 20" id="KW-0812">Transmembrane</keyword>
<dbReference type="SMART" id="SM00129">
    <property type="entry name" value="KISc"/>
    <property type="match status" value="1"/>
</dbReference>
<dbReference type="SUPFAM" id="SSF52540">
    <property type="entry name" value="P-loop containing nucleoside triphosphate hydrolases"/>
    <property type="match status" value="1"/>
</dbReference>
<evidence type="ECO:0000256" key="17">
    <source>
        <dbReference type="PROSITE-ProRule" id="PRU00283"/>
    </source>
</evidence>
<dbReference type="FunFam" id="3.80.10.10:FF:000413">
    <property type="entry name" value="Inactive leucine-rich repeat receptor-like protein kinase"/>
    <property type="match status" value="1"/>
</dbReference>
<keyword evidence="8" id="KW-0732">Signal</keyword>
<dbReference type="PRINTS" id="PR00380">
    <property type="entry name" value="KINESINHEAVY"/>
</dbReference>
<evidence type="ECO:0000256" key="9">
    <source>
        <dbReference type="ARBA" id="ARBA00022737"/>
    </source>
</evidence>
<dbReference type="SMART" id="SM00369">
    <property type="entry name" value="LRR_TYP"/>
    <property type="match status" value="14"/>
</dbReference>
<dbReference type="GO" id="GO:0005874">
    <property type="term" value="C:microtubule"/>
    <property type="evidence" value="ECO:0007669"/>
    <property type="project" value="UniProtKB-KW"/>
</dbReference>
<feature type="transmembrane region" description="Helical" evidence="20">
    <location>
        <begin position="1684"/>
        <end position="1707"/>
    </location>
</feature>
<dbReference type="GO" id="GO:0005524">
    <property type="term" value="F:ATP binding"/>
    <property type="evidence" value="ECO:0007669"/>
    <property type="project" value="UniProtKB-UniRule"/>
</dbReference>
<evidence type="ECO:0000313" key="23">
    <source>
        <dbReference type="EMBL" id="KAA8547461.1"/>
    </source>
</evidence>
<keyword evidence="18" id="KW-0175">Coiled coil</keyword>
<dbReference type="Proteomes" id="UP000325577">
    <property type="component" value="Linkage Group LG1"/>
</dbReference>
<dbReference type="GO" id="GO:0051707">
    <property type="term" value="P:response to other organism"/>
    <property type="evidence" value="ECO:0007669"/>
    <property type="project" value="UniProtKB-ARBA"/>
</dbReference>
<dbReference type="Gene3D" id="3.80.10.10">
    <property type="entry name" value="Ribonuclease Inhibitor"/>
    <property type="match status" value="5"/>
</dbReference>
<organism evidence="23 24">
    <name type="scientific">Nyssa sinensis</name>
    <dbReference type="NCBI Taxonomy" id="561372"/>
    <lineage>
        <taxon>Eukaryota</taxon>
        <taxon>Viridiplantae</taxon>
        <taxon>Streptophyta</taxon>
        <taxon>Embryophyta</taxon>
        <taxon>Tracheophyta</taxon>
        <taxon>Spermatophyta</taxon>
        <taxon>Magnoliopsida</taxon>
        <taxon>eudicotyledons</taxon>
        <taxon>Gunneridae</taxon>
        <taxon>Pentapetalae</taxon>
        <taxon>asterids</taxon>
        <taxon>Cornales</taxon>
        <taxon>Nyssaceae</taxon>
        <taxon>Nyssa</taxon>
    </lineage>
</organism>